<reference evidence="2" key="1">
    <citation type="submission" date="2023-10" db="EMBL/GenBank/DDBJ databases">
        <authorList>
            <person name="Chen Y."/>
            <person name="Shah S."/>
            <person name="Dougan E. K."/>
            <person name="Thang M."/>
            <person name="Chan C."/>
        </authorList>
    </citation>
    <scope>NUCLEOTIDE SEQUENCE [LARGE SCALE GENOMIC DNA]</scope>
</reference>
<accession>A0ABN9Y368</accession>
<comment type="caution">
    <text evidence="2">The sequence shown here is derived from an EMBL/GenBank/DDBJ whole genome shotgun (WGS) entry which is preliminary data.</text>
</comment>
<feature type="compositionally biased region" description="Gly residues" evidence="1">
    <location>
        <begin position="37"/>
        <end position="47"/>
    </location>
</feature>
<organism evidence="2 3">
    <name type="scientific">Prorocentrum cordatum</name>
    <dbReference type="NCBI Taxonomy" id="2364126"/>
    <lineage>
        <taxon>Eukaryota</taxon>
        <taxon>Sar</taxon>
        <taxon>Alveolata</taxon>
        <taxon>Dinophyceae</taxon>
        <taxon>Prorocentrales</taxon>
        <taxon>Prorocentraceae</taxon>
        <taxon>Prorocentrum</taxon>
    </lineage>
</organism>
<dbReference type="EMBL" id="CAUYUJ010021771">
    <property type="protein sequence ID" value="CAK0906931.1"/>
    <property type="molecule type" value="Genomic_DNA"/>
</dbReference>
<gene>
    <name evidence="2" type="ORF">PCOR1329_LOCUS82093</name>
</gene>
<feature type="region of interest" description="Disordered" evidence="1">
    <location>
        <begin position="23"/>
        <end position="115"/>
    </location>
</feature>
<sequence>MPCSSNPSEASAVLALRVAESEHPRLLAASTRRKAGGASGKACGGRARGQPPASLAEAPLSPASLSEEGPWQLPTSALQQPTPPEEAGCRQPQPAGWSAEPASPRQAPAKFGRSRALEMAARARKAAASGEPEAALASLPHFPSLAADGGGEAEGGGGAGGGGEAPPEGGGAARVTLT</sequence>
<feature type="compositionally biased region" description="Gly residues" evidence="1">
    <location>
        <begin position="148"/>
        <end position="172"/>
    </location>
</feature>
<dbReference type="Proteomes" id="UP001189429">
    <property type="component" value="Unassembled WGS sequence"/>
</dbReference>
<evidence type="ECO:0000313" key="2">
    <source>
        <dbReference type="EMBL" id="CAK0906931.1"/>
    </source>
</evidence>
<evidence type="ECO:0000256" key="1">
    <source>
        <dbReference type="SAM" id="MobiDB-lite"/>
    </source>
</evidence>
<protein>
    <submittedName>
        <fullName evidence="2">Uncharacterized protein</fullName>
    </submittedName>
</protein>
<evidence type="ECO:0000313" key="3">
    <source>
        <dbReference type="Proteomes" id="UP001189429"/>
    </source>
</evidence>
<keyword evidence="3" id="KW-1185">Reference proteome</keyword>
<proteinExistence type="predicted"/>
<feature type="compositionally biased region" description="Low complexity" evidence="1">
    <location>
        <begin position="48"/>
        <end position="68"/>
    </location>
</feature>
<feature type="region of interest" description="Disordered" evidence="1">
    <location>
        <begin position="142"/>
        <end position="178"/>
    </location>
</feature>
<name>A0ABN9Y368_9DINO</name>